<dbReference type="AlphaFoldDB" id="A0A9P7UAN6"/>
<keyword evidence="2" id="KW-1185">Reference proteome</keyword>
<name>A0A9P7UAN6_9PEZI</name>
<dbReference type="Proteomes" id="UP000699042">
    <property type="component" value="Unassembled WGS sequence"/>
</dbReference>
<accession>A0A9P7UAN6</accession>
<evidence type="ECO:0000313" key="1">
    <source>
        <dbReference type="EMBL" id="KAG7047426.1"/>
    </source>
</evidence>
<evidence type="ECO:0000313" key="2">
    <source>
        <dbReference type="Proteomes" id="UP000699042"/>
    </source>
</evidence>
<dbReference type="EMBL" id="JAESDN010000007">
    <property type="protein sequence ID" value="KAG7047426.1"/>
    <property type="molecule type" value="Genomic_DNA"/>
</dbReference>
<protein>
    <submittedName>
        <fullName evidence="1">Uncharacterized protein</fullName>
    </submittedName>
</protein>
<proteinExistence type="predicted"/>
<comment type="caution">
    <text evidence="1">The sequence shown here is derived from an EMBL/GenBank/DDBJ whole genome shotgun (WGS) entry which is preliminary data.</text>
</comment>
<gene>
    <name evidence="1" type="ORF">JMJ77_010778</name>
</gene>
<reference evidence="1" key="1">
    <citation type="submission" date="2021-05" db="EMBL/GenBank/DDBJ databases">
        <title>Comparative genomics of three Colletotrichum scovillei strains and genetic complementation revealed genes involved fungal growth and virulence on chili pepper.</title>
        <authorList>
            <person name="Hsieh D.-K."/>
            <person name="Chuang S.-C."/>
            <person name="Chen C.-Y."/>
            <person name="Chao Y.-T."/>
            <person name="Lu M.-Y.J."/>
            <person name="Lee M.-H."/>
            <person name="Shih M.-C."/>
        </authorList>
    </citation>
    <scope>NUCLEOTIDE SEQUENCE</scope>
    <source>
        <strain evidence="1">Coll-153</strain>
    </source>
</reference>
<sequence>MLYRTHSFVQHRPRRIYTSCHLSSRFSRNPSNVRSVWGPAASWHSVEEAHS</sequence>
<organism evidence="1 2">
    <name type="scientific">Colletotrichum scovillei</name>
    <dbReference type="NCBI Taxonomy" id="1209932"/>
    <lineage>
        <taxon>Eukaryota</taxon>
        <taxon>Fungi</taxon>
        <taxon>Dikarya</taxon>
        <taxon>Ascomycota</taxon>
        <taxon>Pezizomycotina</taxon>
        <taxon>Sordariomycetes</taxon>
        <taxon>Hypocreomycetidae</taxon>
        <taxon>Glomerellales</taxon>
        <taxon>Glomerellaceae</taxon>
        <taxon>Colletotrichum</taxon>
        <taxon>Colletotrichum acutatum species complex</taxon>
    </lineage>
</organism>